<keyword evidence="1" id="KW-1133">Transmembrane helix</keyword>
<feature type="transmembrane region" description="Helical" evidence="1">
    <location>
        <begin position="455"/>
        <end position="476"/>
    </location>
</feature>
<dbReference type="AlphaFoldDB" id="A0A2M8GMP1"/>
<feature type="transmembrane region" description="Helical" evidence="1">
    <location>
        <begin position="202"/>
        <end position="230"/>
    </location>
</feature>
<feature type="transmembrane region" description="Helical" evidence="1">
    <location>
        <begin position="18"/>
        <end position="36"/>
    </location>
</feature>
<reference evidence="3" key="1">
    <citation type="submission" date="2017-09" db="EMBL/GenBank/DDBJ databases">
        <title>Depth-based differentiation of microbial function through sediment-hosted aquifers and enrichment of novel symbionts in the deep terrestrial subsurface.</title>
        <authorList>
            <person name="Probst A.J."/>
            <person name="Ladd B."/>
            <person name="Jarett J.K."/>
            <person name="Geller-Mcgrath D.E."/>
            <person name="Sieber C.M.K."/>
            <person name="Emerson J.B."/>
            <person name="Anantharaman K."/>
            <person name="Thomas B.C."/>
            <person name="Malmstrom R."/>
            <person name="Stieglmeier M."/>
            <person name="Klingl A."/>
            <person name="Woyke T."/>
            <person name="Ryan C.M."/>
            <person name="Banfield J.F."/>
        </authorList>
    </citation>
    <scope>NUCLEOTIDE SEQUENCE [LARGE SCALE GENOMIC DNA]</scope>
</reference>
<feature type="transmembrane region" description="Helical" evidence="1">
    <location>
        <begin position="488"/>
        <end position="508"/>
    </location>
</feature>
<feature type="transmembrane region" description="Helical" evidence="1">
    <location>
        <begin position="414"/>
        <end position="435"/>
    </location>
</feature>
<gene>
    <name evidence="2" type="ORF">CO007_02715</name>
</gene>
<evidence type="ECO:0000313" key="3">
    <source>
        <dbReference type="Proteomes" id="UP000229370"/>
    </source>
</evidence>
<keyword evidence="1" id="KW-0812">Transmembrane</keyword>
<feature type="transmembrane region" description="Helical" evidence="1">
    <location>
        <begin position="324"/>
        <end position="346"/>
    </location>
</feature>
<sequence length="568" mass="62806">MLPILPVIKKAVGIIKKVFLVIAVYFVVVSLFMYFLNKDRPKISYDPIQKNRDEIYKVINDKKLNSSKEGRITVALYRMMTCGFVGEACTKNPNDGDKNYNHSILGFVGNLIALPYTNPPASGVYWVYSKLENAGFVPKSYAAEGIGFAAIKPFIKIWSAFRNLAYIILVIVMISIGFMIMFRAKINPQTVISVENSLPRIVIALLLITFSYAIAGFMIDLMYVLILIIISTLSTINIDPYKPANAFSLMNDYVSGSSSKLLSVKFNLINTGNYLLSILPLGLGTWFKFIGGFLSSLGMASLFWKKMRIEDAFTGGFKDLSIQAATFGFGIGDLPKIVAAIIFWILTFLLTPFALPLLVGLLVGLTVLFLFFRIFFLLLTNYLQILLLIFFAPLIMLFEAIPGKNTFSWWFKNMLANLITFPFVILIIIVSDIIYKINLQVGTNQFWAPPFLYPLNQDSIIILVGLGLYLILPDLVKALKEALGAKGLPFSLGLGTFFGGAATALGGVKSATMGISSLTQIPFVGPAILNAADKQKHGIFGNLFPESVTDRHLTDLIKLTKKNQGGQP</sequence>
<evidence type="ECO:0000313" key="2">
    <source>
        <dbReference type="EMBL" id="PJC81830.1"/>
    </source>
</evidence>
<keyword evidence="1" id="KW-0472">Membrane</keyword>
<dbReference type="EMBL" id="PFQK01000048">
    <property type="protein sequence ID" value="PJC81830.1"/>
    <property type="molecule type" value="Genomic_DNA"/>
</dbReference>
<comment type="caution">
    <text evidence="2">The sequence shown here is derived from an EMBL/GenBank/DDBJ whole genome shotgun (WGS) entry which is preliminary data.</text>
</comment>
<feature type="transmembrane region" description="Helical" evidence="1">
    <location>
        <begin position="286"/>
        <end position="304"/>
    </location>
</feature>
<feature type="transmembrane region" description="Helical" evidence="1">
    <location>
        <begin position="382"/>
        <end position="402"/>
    </location>
</feature>
<feature type="transmembrane region" description="Helical" evidence="1">
    <location>
        <begin position="164"/>
        <end position="182"/>
    </location>
</feature>
<protein>
    <submittedName>
        <fullName evidence="2">Uncharacterized protein</fullName>
    </submittedName>
</protein>
<name>A0A2M8GMP1_9BACT</name>
<organism evidence="2 3">
    <name type="scientific">Candidatus Roizmanbacteria bacterium CG_4_8_14_3_um_filter_36_10</name>
    <dbReference type="NCBI Taxonomy" id="1974834"/>
    <lineage>
        <taxon>Bacteria</taxon>
        <taxon>Candidatus Roizmaniibacteriota</taxon>
    </lineage>
</organism>
<proteinExistence type="predicted"/>
<dbReference type="Proteomes" id="UP000229370">
    <property type="component" value="Unassembled WGS sequence"/>
</dbReference>
<feature type="transmembrane region" description="Helical" evidence="1">
    <location>
        <begin position="353"/>
        <end position="376"/>
    </location>
</feature>
<evidence type="ECO:0000256" key="1">
    <source>
        <dbReference type="SAM" id="Phobius"/>
    </source>
</evidence>
<accession>A0A2M8GMP1</accession>